<name>A0A2V3YAN4_9FIRM</name>
<feature type="region of interest" description="Disordered" evidence="1">
    <location>
        <begin position="281"/>
        <end position="383"/>
    </location>
</feature>
<evidence type="ECO:0000313" key="2">
    <source>
        <dbReference type="EMBL" id="PXX55268.1"/>
    </source>
</evidence>
<comment type="caution">
    <text evidence="2">The sequence shown here is derived from an EMBL/GenBank/DDBJ whole genome shotgun (WGS) entry which is preliminary data.</text>
</comment>
<dbReference type="AlphaFoldDB" id="A0A2V3YAN4"/>
<reference evidence="2 3" key="1">
    <citation type="submission" date="2018-05" db="EMBL/GenBank/DDBJ databases">
        <title>Genomic Encyclopedia of Type Strains, Phase IV (KMG-IV): sequencing the most valuable type-strain genomes for metagenomic binning, comparative biology and taxonomic classification.</title>
        <authorList>
            <person name="Goeker M."/>
        </authorList>
    </citation>
    <scope>NUCLEOTIDE SEQUENCE [LARGE SCALE GENOMIC DNA]</scope>
    <source>
        <strain evidence="2 3">DSM 24995</strain>
    </source>
</reference>
<dbReference type="Proteomes" id="UP000248057">
    <property type="component" value="Unassembled WGS sequence"/>
</dbReference>
<evidence type="ECO:0008006" key="4">
    <source>
        <dbReference type="Google" id="ProtNLM"/>
    </source>
</evidence>
<keyword evidence="3" id="KW-1185">Reference proteome</keyword>
<protein>
    <recommendedName>
        <fullName evidence="4">ParB-like nuclease family protein</fullName>
    </recommendedName>
</protein>
<dbReference type="EMBL" id="QJKD01000003">
    <property type="protein sequence ID" value="PXX55268.1"/>
    <property type="molecule type" value="Genomic_DNA"/>
</dbReference>
<evidence type="ECO:0000256" key="1">
    <source>
        <dbReference type="SAM" id="MobiDB-lite"/>
    </source>
</evidence>
<feature type="compositionally biased region" description="Polar residues" evidence="1">
    <location>
        <begin position="299"/>
        <end position="312"/>
    </location>
</feature>
<proteinExistence type="predicted"/>
<feature type="compositionally biased region" description="Basic and acidic residues" evidence="1">
    <location>
        <begin position="281"/>
        <end position="298"/>
    </location>
</feature>
<accession>A0A2V3YAN4</accession>
<evidence type="ECO:0000313" key="3">
    <source>
        <dbReference type="Proteomes" id="UP000248057"/>
    </source>
</evidence>
<feature type="compositionally biased region" description="Low complexity" evidence="1">
    <location>
        <begin position="338"/>
        <end position="351"/>
    </location>
</feature>
<feature type="compositionally biased region" description="Gly residues" evidence="1">
    <location>
        <begin position="352"/>
        <end position="378"/>
    </location>
</feature>
<dbReference type="RefSeq" id="WP_110322348.1">
    <property type="nucleotide sequence ID" value="NZ_QJKD01000003.1"/>
</dbReference>
<sequence length="543" mass="61743">MYTTRHISPLELHLDEDNPRFRINVNPSQEDIRDYMISHEDVLRLATKMVEMDTVLPGERIIIFDDNNRNVVLEGNRRTCAYQLFLNRELIPNKYLRSFPKPSERFLKEIENISVDVVQTRKEAMAYLAARHIEGIKTWSSVSKWRISYEYYIDNVPVKEISSILALPVTKIKSNICDYKILLRGLKHENWTDEERIILSPLDIKPDKLIRLFHLSETTQNLGFYFDDNYDLKSSFISDEGIDKIIHILTNKAFIENSINTRTKYMDIADEIVSIVESYKVKKETSSDKDSNDPKDTQGENTDNPQGETNTETGKEPQEETGTETGKGDQGNSGTKTGEGNQGETSTETGTGTQGGAGDGEQVGGTGKGKGAKGGTSSTGGTNNLPYFFQGIDYSKLNPNDADSHGISRVCKEIQLFSNRRLVETFPIAATFLMRTVIEHSFIYYSKKTKIQGQNKLIWENISKNGVANKLNAIIKNYSINLPNYIQDSNIREYYNDLFRDYDKSVNPLNWVVHRPDEYLLPAKELIELPRKGLLAVINYLIS</sequence>
<organism evidence="2 3">
    <name type="scientific">Hungatella effluvii</name>
    <dbReference type="NCBI Taxonomy" id="1096246"/>
    <lineage>
        <taxon>Bacteria</taxon>
        <taxon>Bacillati</taxon>
        <taxon>Bacillota</taxon>
        <taxon>Clostridia</taxon>
        <taxon>Lachnospirales</taxon>
        <taxon>Lachnospiraceae</taxon>
        <taxon>Hungatella</taxon>
    </lineage>
</organism>
<gene>
    <name evidence="2" type="ORF">DFR60_103325</name>
</gene>
<dbReference type="GeneID" id="86060826"/>